<dbReference type="Pfam" id="PF05762">
    <property type="entry name" value="VWA_CoxE"/>
    <property type="match status" value="1"/>
</dbReference>
<dbReference type="RefSeq" id="WP_138233808.1">
    <property type="nucleotide sequence ID" value="NZ_CP185860.1"/>
</dbReference>
<reference evidence="1 2" key="1">
    <citation type="submission" date="2019-05" db="EMBL/GenBank/DDBJ databases">
        <title>Microbulbifer harenosus sp. nov., an alginate-degrading bacterium isolated from coastal sand.</title>
        <authorList>
            <person name="Huang H."/>
            <person name="Mo K."/>
            <person name="Bao S."/>
        </authorList>
    </citation>
    <scope>NUCLEOTIDE SEQUENCE [LARGE SCALE GENOMIC DNA]</scope>
    <source>
        <strain evidence="1 2">HB161719</strain>
    </source>
</reference>
<dbReference type="EMBL" id="VANI01000001">
    <property type="protein sequence ID" value="TLM79922.1"/>
    <property type="molecule type" value="Genomic_DNA"/>
</dbReference>
<dbReference type="Proteomes" id="UP000306791">
    <property type="component" value="Unassembled WGS sequence"/>
</dbReference>
<protein>
    <submittedName>
        <fullName evidence="1">VWA domain-containing protein</fullName>
    </submittedName>
</protein>
<dbReference type="PANTHER" id="PTHR39338:SF7">
    <property type="entry name" value="BLL6692 PROTEIN"/>
    <property type="match status" value="1"/>
</dbReference>
<dbReference type="InterPro" id="IPR008912">
    <property type="entry name" value="Uncharacterised_CoxE"/>
</dbReference>
<comment type="caution">
    <text evidence="1">The sequence shown here is derived from an EMBL/GenBank/DDBJ whole genome shotgun (WGS) entry which is preliminary data.</text>
</comment>
<gene>
    <name evidence="1" type="ORF">FDY93_00660</name>
</gene>
<dbReference type="PANTHER" id="PTHR39338">
    <property type="entry name" value="BLL5662 PROTEIN-RELATED"/>
    <property type="match status" value="1"/>
</dbReference>
<proteinExistence type="predicted"/>
<name>A0ABY2UMS9_9GAMM</name>
<evidence type="ECO:0000313" key="2">
    <source>
        <dbReference type="Proteomes" id="UP000306791"/>
    </source>
</evidence>
<sequence length="393" mass="45600">MLIGFFLNLRRYQLPVSITELLSLLEALQQRLVYANLDELYFLARTCLIKDEKHFDKFDRAFAAYFKDLETLDDILEQMIPEDWLRSEFLKQLSDEEKAKIQSMGGLEKMLEEFRKRLEEQKKRHSGGNKWIGTGGTSPFGNSGYHPGGIRVGGESRNKSASKVWEKRQFRNLDDSISLGTRNIQVALRKLRKFARTGAAEELDLNDTIRSTARNAGLLDIKMVPERRNAVKVLIFFDVGGSMDPYVKQCEELFSACRSEFKHLEYFYFHNFIYEHVWKDNARRYSESTPLVEVLRTYGKDYKVIFVGDASMAPYEITSRFGSVEHMNEEPGAAWMQRVTNTYEKLVWLNPTAEEYWQYTGSIGLTQRLVNGQMYPMTIEGLDRAIAYLVKGR</sequence>
<keyword evidence="2" id="KW-1185">Reference proteome</keyword>
<accession>A0ABY2UMS9</accession>
<organism evidence="1 2">
    <name type="scientific">Microbulbifer harenosus</name>
    <dbReference type="NCBI Taxonomy" id="2576840"/>
    <lineage>
        <taxon>Bacteria</taxon>
        <taxon>Pseudomonadati</taxon>
        <taxon>Pseudomonadota</taxon>
        <taxon>Gammaproteobacteria</taxon>
        <taxon>Cellvibrionales</taxon>
        <taxon>Microbulbiferaceae</taxon>
        <taxon>Microbulbifer</taxon>
    </lineage>
</organism>
<evidence type="ECO:0000313" key="1">
    <source>
        <dbReference type="EMBL" id="TLM79922.1"/>
    </source>
</evidence>